<dbReference type="InterPro" id="IPR036322">
    <property type="entry name" value="WD40_repeat_dom_sf"/>
</dbReference>
<dbReference type="EMBL" id="JAODUP010000006">
    <property type="protein sequence ID" value="KAK2169848.1"/>
    <property type="molecule type" value="Genomic_DNA"/>
</dbReference>
<dbReference type="PANTHER" id="PTHR15633">
    <property type="entry name" value="NUCLEOLAR PROTEIN 11"/>
    <property type="match status" value="1"/>
</dbReference>
<keyword evidence="3" id="KW-1185">Reference proteome</keyword>
<accession>A0AAD9KDV3</accession>
<feature type="domain" description="Nucleolar protein 11 N-terminal" evidence="1">
    <location>
        <begin position="17"/>
        <end position="277"/>
    </location>
</feature>
<dbReference type="Proteomes" id="UP001208570">
    <property type="component" value="Unassembled WGS sequence"/>
</dbReference>
<proteinExistence type="predicted"/>
<comment type="caution">
    <text evidence="2">The sequence shown here is derived from an EMBL/GenBank/DDBJ whole genome shotgun (WGS) entry which is preliminary data.</text>
</comment>
<evidence type="ECO:0000259" key="1">
    <source>
        <dbReference type="Pfam" id="PF08168"/>
    </source>
</evidence>
<evidence type="ECO:0000313" key="3">
    <source>
        <dbReference type="Proteomes" id="UP001208570"/>
    </source>
</evidence>
<evidence type="ECO:0000313" key="2">
    <source>
        <dbReference type="EMBL" id="KAK2169848.1"/>
    </source>
</evidence>
<dbReference type="GO" id="GO:0005730">
    <property type="term" value="C:nucleolus"/>
    <property type="evidence" value="ECO:0007669"/>
    <property type="project" value="TreeGrafter"/>
</dbReference>
<dbReference type="GO" id="GO:0003723">
    <property type="term" value="F:RNA binding"/>
    <property type="evidence" value="ECO:0007669"/>
    <property type="project" value="TreeGrafter"/>
</dbReference>
<reference evidence="2" key="1">
    <citation type="journal article" date="2023" name="Mol. Biol. Evol.">
        <title>Third-Generation Sequencing Reveals the Adaptive Role of the Epigenome in Three Deep-Sea Polychaetes.</title>
        <authorList>
            <person name="Perez M."/>
            <person name="Aroh O."/>
            <person name="Sun Y."/>
            <person name="Lan Y."/>
            <person name="Juniper S.K."/>
            <person name="Young C.R."/>
            <person name="Angers B."/>
            <person name="Qian P.Y."/>
        </authorList>
    </citation>
    <scope>NUCLEOTIDE SEQUENCE</scope>
    <source>
        <strain evidence="2">P08H-3</strain>
    </source>
</reference>
<dbReference type="Pfam" id="PF08168">
    <property type="entry name" value="NOL11_N"/>
    <property type="match status" value="1"/>
</dbReference>
<organism evidence="2 3">
    <name type="scientific">Paralvinella palmiformis</name>
    <dbReference type="NCBI Taxonomy" id="53620"/>
    <lineage>
        <taxon>Eukaryota</taxon>
        <taxon>Metazoa</taxon>
        <taxon>Spiralia</taxon>
        <taxon>Lophotrochozoa</taxon>
        <taxon>Annelida</taxon>
        <taxon>Polychaeta</taxon>
        <taxon>Sedentaria</taxon>
        <taxon>Canalipalpata</taxon>
        <taxon>Terebellida</taxon>
        <taxon>Terebelliformia</taxon>
        <taxon>Alvinellidae</taxon>
        <taxon>Paralvinella</taxon>
    </lineage>
</organism>
<sequence>MAGLGEVNRISIPNIQGKDIFIEHCNQQRDVVITVEKKRIIVYNISNHQISADWTIPGNQLSCPAVMYGEPSQLAVAFNKTTVCTWDKNSIRMEKGRKINTDQSISSLWIPLGRSCPYIIYGNGSLSSVDDPTINIVDVQIPKTASIVWNGHITENDCNIFCLICEDEDKHILCFVYDWQSSTNMVTCIKHTINASSEVTYTNYSLCQYKHQVYLFVIEGASVLQKICVLDRHDVGQYLMKSSSTVPTTFELCAINALDEQQVAVMGRQKTDGACLLEKQSTRHLRQENLKLLCVPAPLIPNKRILGPFCERAGITEERNPPTLKELPEKIISKRFDVVVEEKERELN</sequence>
<dbReference type="SUPFAM" id="SSF50978">
    <property type="entry name" value="WD40 repeat-like"/>
    <property type="match status" value="1"/>
</dbReference>
<dbReference type="InterPro" id="IPR012584">
    <property type="entry name" value="NOL11_N"/>
</dbReference>
<name>A0AAD9KDV3_9ANNE</name>
<dbReference type="PANTHER" id="PTHR15633:SF2">
    <property type="entry name" value="NUCLEOLAR PROTEIN 11"/>
    <property type="match status" value="1"/>
</dbReference>
<protein>
    <recommendedName>
        <fullName evidence="1">Nucleolar protein 11 N-terminal domain-containing protein</fullName>
    </recommendedName>
</protein>
<dbReference type="InterPro" id="IPR042859">
    <property type="entry name" value="NOL11"/>
</dbReference>
<dbReference type="AlphaFoldDB" id="A0AAD9KDV3"/>
<gene>
    <name evidence="2" type="ORF">LSH36_6g01003</name>
</gene>
<dbReference type="GO" id="GO:0030490">
    <property type="term" value="P:maturation of SSU-rRNA"/>
    <property type="evidence" value="ECO:0007669"/>
    <property type="project" value="InterPro"/>
</dbReference>